<feature type="transmembrane region" description="Helical" evidence="2">
    <location>
        <begin position="77"/>
        <end position="97"/>
    </location>
</feature>
<dbReference type="PANTHER" id="PTHR35179:SF1">
    <property type="entry name" value="INTEGRAL MEMBRANE PROTEIN"/>
    <property type="match status" value="1"/>
</dbReference>
<feature type="transmembrane region" description="Helical" evidence="2">
    <location>
        <begin position="118"/>
        <end position="137"/>
    </location>
</feature>
<evidence type="ECO:0000313" key="4">
    <source>
        <dbReference type="Proteomes" id="UP000572817"/>
    </source>
</evidence>
<evidence type="ECO:0000313" key="3">
    <source>
        <dbReference type="EMBL" id="KAF4312615.1"/>
    </source>
</evidence>
<dbReference type="EMBL" id="WWBZ02000002">
    <property type="protein sequence ID" value="KAF4312615.1"/>
    <property type="molecule type" value="Genomic_DNA"/>
</dbReference>
<protein>
    <recommendedName>
        <fullName evidence="5">Integral membrane protein</fullName>
    </recommendedName>
</protein>
<dbReference type="Proteomes" id="UP000572817">
    <property type="component" value="Unassembled WGS sequence"/>
</dbReference>
<feature type="transmembrane region" description="Helical" evidence="2">
    <location>
        <begin position="191"/>
        <end position="212"/>
    </location>
</feature>
<keyword evidence="4" id="KW-1185">Reference proteome</keyword>
<dbReference type="PANTHER" id="PTHR35179">
    <property type="entry name" value="PROTEIN CBG02620"/>
    <property type="match status" value="1"/>
</dbReference>
<keyword evidence="2" id="KW-0812">Transmembrane</keyword>
<accession>A0A8H4J3Y6</accession>
<proteinExistence type="predicted"/>
<comment type="caution">
    <text evidence="3">The sequence shown here is derived from an EMBL/GenBank/DDBJ whole genome shotgun (WGS) entry which is preliminary data.</text>
</comment>
<reference evidence="3" key="1">
    <citation type="submission" date="2020-04" db="EMBL/GenBank/DDBJ databases">
        <title>Genome Assembly and Annotation of Botryosphaeria dothidea sdau 11-99, a Latent Pathogen of Apple Fruit Ring Rot in China.</title>
        <authorList>
            <person name="Yu C."/>
            <person name="Diao Y."/>
            <person name="Lu Q."/>
            <person name="Zhao J."/>
            <person name="Cui S."/>
            <person name="Peng C."/>
            <person name="He B."/>
            <person name="Liu H."/>
        </authorList>
    </citation>
    <scope>NUCLEOTIDE SEQUENCE [LARGE SCALE GENOMIC DNA]</scope>
    <source>
        <strain evidence="3">Sdau11-99</strain>
    </source>
</reference>
<evidence type="ECO:0000256" key="1">
    <source>
        <dbReference type="SAM" id="MobiDB-lite"/>
    </source>
</evidence>
<feature type="transmembrane region" description="Helical" evidence="2">
    <location>
        <begin position="44"/>
        <end position="71"/>
    </location>
</feature>
<evidence type="ECO:0000256" key="2">
    <source>
        <dbReference type="SAM" id="Phobius"/>
    </source>
</evidence>
<evidence type="ECO:0008006" key="5">
    <source>
        <dbReference type="Google" id="ProtNLM"/>
    </source>
</evidence>
<keyword evidence="2" id="KW-0472">Membrane</keyword>
<gene>
    <name evidence="3" type="ORF">GTA08_BOTSDO11893</name>
</gene>
<dbReference type="OrthoDB" id="3205825at2759"/>
<dbReference type="AlphaFoldDB" id="A0A8H4J3Y6"/>
<feature type="region of interest" description="Disordered" evidence="1">
    <location>
        <begin position="310"/>
        <end position="348"/>
    </location>
</feature>
<name>A0A8H4J3Y6_9PEZI</name>
<sequence length="348" mass="39165">MAEASQTDIKISCIAAGFTLGFGYLTTWDAYKVTSSMRNPVRSLFVWMVWSELAVNLAMAIIAWLFLLGYIKSAFGTYFSIVVLWVVQIQFILQIIINRIAIITTDKSLLKKIRITTICFITCINISVFCIFIPGHLGINDTYVRVNNIWDKITKILIGANDAVLNFFFITQVKKRLIANGLQKYNKLAAFNTRIALISVGMDLLIIGTMFLKNGAVFLQFHPVAYTVKLKIELSMANLIRRISQEAVRELNINAGDSSDLVRSRREFGVADNYAEVSAQKKGHGMEHALEELGHIHQKREYKVEVSNAADVQGHTHHNGRSSRNSSKDESMYPTKPDGASDETPLHW</sequence>
<keyword evidence="2" id="KW-1133">Transmembrane helix</keyword>
<organism evidence="3 4">
    <name type="scientific">Botryosphaeria dothidea</name>
    <dbReference type="NCBI Taxonomy" id="55169"/>
    <lineage>
        <taxon>Eukaryota</taxon>
        <taxon>Fungi</taxon>
        <taxon>Dikarya</taxon>
        <taxon>Ascomycota</taxon>
        <taxon>Pezizomycotina</taxon>
        <taxon>Dothideomycetes</taxon>
        <taxon>Dothideomycetes incertae sedis</taxon>
        <taxon>Botryosphaeriales</taxon>
        <taxon>Botryosphaeriaceae</taxon>
        <taxon>Botryosphaeria</taxon>
    </lineage>
</organism>